<evidence type="ECO:0000313" key="8">
    <source>
        <dbReference type="Proteomes" id="UP001320148"/>
    </source>
</evidence>
<comment type="cofactor">
    <cofactor evidence="1">
        <name>[4Fe-4S] cluster</name>
        <dbReference type="ChEBI" id="CHEBI:49883"/>
    </cofactor>
</comment>
<sequence>MNDYGMDYEGMIFRPPSEAYSILLQVTVGCSHNKCTFCEMYKEKKIFKIKSDKQIMKDLAFAARNHRHTKRLFLCDGDALILPQKRLVNILNEIKRQLPWVDRVGTYANTKSIAKKSVEELKELKDLGLSIAYMGLETGDDETLSAINKGADAARMIDMGQKIRSAGIKLSVTVLLGVAGRERSMIHAQETGRVLSAIDPEFVGALSLMLTPGTPLYKDHKAGKFPVLEPDELLRELGAMIAATHLTNGLFHSNHASNYLPIRAKLPEEKEGTLELINRALQGKVALKPEHLRAL</sequence>
<evidence type="ECO:0000259" key="6">
    <source>
        <dbReference type="PROSITE" id="PS51918"/>
    </source>
</evidence>
<keyword evidence="8" id="KW-1185">Reference proteome</keyword>
<dbReference type="Gene3D" id="3.20.20.70">
    <property type="entry name" value="Aldolase class I"/>
    <property type="match status" value="1"/>
</dbReference>
<evidence type="ECO:0000256" key="2">
    <source>
        <dbReference type="ARBA" id="ARBA00022691"/>
    </source>
</evidence>
<evidence type="ECO:0000256" key="4">
    <source>
        <dbReference type="ARBA" id="ARBA00023004"/>
    </source>
</evidence>
<protein>
    <submittedName>
        <fullName evidence="7">Radical SAM protein</fullName>
    </submittedName>
</protein>
<keyword evidence="3" id="KW-0479">Metal-binding</keyword>
<dbReference type="PROSITE" id="PS51918">
    <property type="entry name" value="RADICAL_SAM"/>
    <property type="match status" value="1"/>
</dbReference>
<reference evidence="7 8" key="1">
    <citation type="submission" date="2021-02" db="EMBL/GenBank/DDBJ databases">
        <title>Complete genome of Desulfoluna sp. strain ASN36.</title>
        <authorList>
            <person name="Takahashi A."/>
            <person name="Kojima H."/>
            <person name="Fukui M."/>
        </authorList>
    </citation>
    <scope>NUCLEOTIDE SEQUENCE [LARGE SCALE GENOMIC DNA]</scope>
    <source>
        <strain evidence="7 8">ASN36</strain>
    </source>
</reference>
<evidence type="ECO:0000256" key="5">
    <source>
        <dbReference type="ARBA" id="ARBA00023014"/>
    </source>
</evidence>
<name>A0ABM7PK00_9BACT</name>
<evidence type="ECO:0000256" key="1">
    <source>
        <dbReference type="ARBA" id="ARBA00001966"/>
    </source>
</evidence>
<dbReference type="SUPFAM" id="SSF102114">
    <property type="entry name" value="Radical SAM enzymes"/>
    <property type="match status" value="1"/>
</dbReference>
<keyword evidence="2" id="KW-0949">S-adenosyl-L-methionine</keyword>
<dbReference type="InterPro" id="IPR051198">
    <property type="entry name" value="BchE-like"/>
</dbReference>
<dbReference type="PANTHER" id="PTHR43409:SF4">
    <property type="entry name" value="RADICAL SAM SUPERFAMILY PROTEIN"/>
    <property type="match status" value="1"/>
</dbReference>
<dbReference type="CDD" id="cd01335">
    <property type="entry name" value="Radical_SAM"/>
    <property type="match status" value="1"/>
</dbReference>
<dbReference type="SFLD" id="SFLDG01095">
    <property type="entry name" value="Uncharacterised_Radical_SAM_Su"/>
    <property type="match status" value="1"/>
</dbReference>
<proteinExistence type="predicted"/>
<keyword evidence="5" id="KW-0411">Iron-sulfur</keyword>
<accession>A0ABM7PK00</accession>
<feature type="domain" description="Radical SAM core" evidence="6">
    <location>
        <begin position="14"/>
        <end position="251"/>
    </location>
</feature>
<dbReference type="InterPro" id="IPR006638">
    <property type="entry name" value="Elp3/MiaA/NifB-like_rSAM"/>
</dbReference>
<keyword evidence="4" id="KW-0408">Iron</keyword>
<dbReference type="SMART" id="SM00729">
    <property type="entry name" value="Elp3"/>
    <property type="match status" value="1"/>
</dbReference>
<organism evidence="7 8">
    <name type="scientific">Desulfoluna limicola</name>
    <dbReference type="NCBI Taxonomy" id="2810562"/>
    <lineage>
        <taxon>Bacteria</taxon>
        <taxon>Pseudomonadati</taxon>
        <taxon>Thermodesulfobacteriota</taxon>
        <taxon>Desulfobacteria</taxon>
        <taxon>Desulfobacterales</taxon>
        <taxon>Desulfolunaceae</taxon>
        <taxon>Desulfoluna</taxon>
    </lineage>
</organism>
<dbReference type="Pfam" id="PF04055">
    <property type="entry name" value="Radical_SAM"/>
    <property type="match status" value="1"/>
</dbReference>
<evidence type="ECO:0000313" key="7">
    <source>
        <dbReference type="EMBL" id="BCS97881.1"/>
    </source>
</evidence>
<dbReference type="SFLD" id="SFLDG01082">
    <property type="entry name" value="B12-binding_domain_containing"/>
    <property type="match status" value="1"/>
</dbReference>
<dbReference type="PANTHER" id="PTHR43409">
    <property type="entry name" value="ANAEROBIC MAGNESIUM-PROTOPORPHYRIN IX MONOMETHYL ESTER CYCLASE-RELATED"/>
    <property type="match status" value="1"/>
</dbReference>
<gene>
    <name evidence="7" type="ORF">DSLASN_35130</name>
</gene>
<evidence type="ECO:0000256" key="3">
    <source>
        <dbReference type="ARBA" id="ARBA00022723"/>
    </source>
</evidence>
<dbReference type="EMBL" id="AP024488">
    <property type="protein sequence ID" value="BCS97881.1"/>
    <property type="molecule type" value="Genomic_DNA"/>
</dbReference>
<dbReference type="InterPro" id="IPR007197">
    <property type="entry name" value="rSAM"/>
</dbReference>
<dbReference type="SFLD" id="SFLDS00029">
    <property type="entry name" value="Radical_SAM"/>
    <property type="match status" value="1"/>
</dbReference>
<dbReference type="Proteomes" id="UP001320148">
    <property type="component" value="Chromosome"/>
</dbReference>
<dbReference type="InterPro" id="IPR058240">
    <property type="entry name" value="rSAM_sf"/>
</dbReference>
<dbReference type="InterPro" id="IPR013785">
    <property type="entry name" value="Aldolase_TIM"/>
</dbReference>